<dbReference type="SUPFAM" id="SSF55781">
    <property type="entry name" value="GAF domain-like"/>
    <property type="match status" value="1"/>
</dbReference>
<dbReference type="SUPFAM" id="SSF55073">
    <property type="entry name" value="Nucleotide cyclase"/>
    <property type="match status" value="1"/>
</dbReference>
<dbReference type="PROSITE" id="PS50887">
    <property type="entry name" value="GGDEF"/>
    <property type="match status" value="1"/>
</dbReference>
<dbReference type="InterPro" id="IPR000160">
    <property type="entry name" value="GGDEF_dom"/>
</dbReference>
<dbReference type="InterPro" id="IPR003018">
    <property type="entry name" value="GAF"/>
</dbReference>
<gene>
    <name evidence="5" type="ORF">F7Q91_12065</name>
</gene>
<dbReference type="EMBL" id="VZPX01000022">
    <property type="protein sequence ID" value="KAB0479556.1"/>
    <property type="molecule type" value="Genomic_DNA"/>
</dbReference>
<dbReference type="AlphaFoldDB" id="A0A7V7NTQ4"/>
<dbReference type="EC" id="2.7.7.65" evidence="2"/>
<feature type="domain" description="GGDEF" evidence="4">
    <location>
        <begin position="212"/>
        <end position="349"/>
    </location>
</feature>
<dbReference type="PANTHER" id="PTHR45138:SF9">
    <property type="entry name" value="DIGUANYLATE CYCLASE DGCM-RELATED"/>
    <property type="match status" value="1"/>
</dbReference>
<dbReference type="InterPro" id="IPR029787">
    <property type="entry name" value="Nucleotide_cyclase"/>
</dbReference>
<reference evidence="5 6" key="1">
    <citation type="submission" date="2019-09" db="EMBL/GenBank/DDBJ databases">
        <title>Draft genome sequences of 48 bacterial type strains from the CCUG.</title>
        <authorList>
            <person name="Tunovic T."/>
            <person name="Pineiro-Iglesias B."/>
            <person name="Unosson C."/>
            <person name="Inganas E."/>
            <person name="Ohlen M."/>
            <person name="Cardew S."/>
            <person name="Jensie-Markopoulos S."/>
            <person name="Salva-Serra F."/>
            <person name="Jaen-Luchoro D."/>
            <person name="Karlsson R."/>
            <person name="Svensson-Stadler L."/>
            <person name="Chun J."/>
            <person name="Moore E."/>
        </authorList>
    </citation>
    <scope>NUCLEOTIDE SEQUENCE [LARGE SCALE GENOMIC DNA]</scope>
    <source>
        <strain evidence="5 6">CCUG 48643</strain>
    </source>
</reference>
<dbReference type="SMART" id="SM00267">
    <property type="entry name" value="GGDEF"/>
    <property type="match status" value="1"/>
</dbReference>
<protein>
    <recommendedName>
        <fullName evidence="2">diguanylate cyclase</fullName>
        <ecNumber evidence="2">2.7.7.65</ecNumber>
    </recommendedName>
</protein>
<dbReference type="Proteomes" id="UP000423756">
    <property type="component" value="Unassembled WGS sequence"/>
</dbReference>
<comment type="catalytic activity">
    <reaction evidence="3">
        <text>2 GTP = 3',3'-c-di-GMP + 2 diphosphate</text>
        <dbReference type="Rhea" id="RHEA:24898"/>
        <dbReference type="ChEBI" id="CHEBI:33019"/>
        <dbReference type="ChEBI" id="CHEBI:37565"/>
        <dbReference type="ChEBI" id="CHEBI:58805"/>
        <dbReference type="EC" id="2.7.7.65"/>
    </reaction>
</comment>
<dbReference type="NCBIfam" id="TIGR00254">
    <property type="entry name" value="GGDEF"/>
    <property type="match status" value="1"/>
</dbReference>
<evidence type="ECO:0000256" key="3">
    <source>
        <dbReference type="ARBA" id="ARBA00034247"/>
    </source>
</evidence>
<dbReference type="GO" id="GO:0005886">
    <property type="term" value="C:plasma membrane"/>
    <property type="evidence" value="ECO:0007669"/>
    <property type="project" value="TreeGrafter"/>
</dbReference>
<sequence>MHQASESEIVIRRLYQITNDYRKGFNVQIAQLLTMGLERFDLDIGILSKVEGNTYLVEHCVTPEGVDLKSGDMFDYRSTYCEITCSSSGPICIEHCGENNTYARHPAYQSFGLESYIGIPIFVDDELYGTLNFSSGNPYYREFKEFDIDVMKLMASWIEVELVRRQQERKLQELNERLEYQALYDPLTHLPNRRFLFKTLNAEVKQLKGSLGKGTLAVVDIDFFKSVNDGYGHQMGDVVLKKVANVLSSNAQEGEFVARFGGEEFVIWYPSTPVNTVEDKLATLLEEVKKITLDRKPITISIGACHFELSSGETRNERMSALDSLIKVADECLYVAKKNGRDQFVSRPYYQYLDA</sequence>
<evidence type="ECO:0000313" key="5">
    <source>
        <dbReference type="EMBL" id="KAB0479556.1"/>
    </source>
</evidence>
<dbReference type="PANTHER" id="PTHR45138">
    <property type="entry name" value="REGULATORY COMPONENTS OF SENSORY TRANSDUCTION SYSTEM"/>
    <property type="match status" value="1"/>
</dbReference>
<proteinExistence type="predicted"/>
<accession>A0A7V7NTQ4</accession>
<evidence type="ECO:0000259" key="4">
    <source>
        <dbReference type="PROSITE" id="PS50887"/>
    </source>
</evidence>
<dbReference type="Gene3D" id="3.30.450.40">
    <property type="match status" value="1"/>
</dbReference>
<organism evidence="5 6">
    <name type="scientific">Vibrio chagasii</name>
    <dbReference type="NCBI Taxonomy" id="170679"/>
    <lineage>
        <taxon>Bacteria</taxon>
        <taxon>Pseudomonadati</taxon>
        <taxon>Pseudomonadota</taxon>
        <taxon>Gammaproteobacteria</taxon>
        <taxon>Vibrionales</taxon>
        <taxon>Vibrionaceae</taxon>
        <taxon>Vibrio</taxon>
    </lineage>
</organism>
<dbReference type="Pfam" id="PF00990">
    <property type="entry name" value="GGDEF"/>
    <property type="match status" value="1"/>
</dbReference>
<dbReference type="FunFam" id="3.30.70.270:FF:000001">
    <property type="entry name" value="Diguanylate cyclase domain protein"/>
    <property type="match status" value="1"/>
</dbReference>
<dbReference type="Pfam" id="PF01590">
    <property type="entry name" value="GAF"/>
    <property type="match status" value="1"/>
</dbReference>
<evidence type="ECO:0000256" key="2">
    <source>
        <dbReference type="ARBA" id="ARBA00012528"/>
    </source>
</evidence>
<dbReference type="Gene3D" id="3.30.70.270">
    <property type="match status" value="1"/>
</dbReference>
<evidence type="ECO:0000256" key="1">
    <source>
        <dbReference type="ARBA" id="ARBA00001946"/>
    </source>
</evidence>
<dbReference type="InterPro" id="IPR043128">
    <property type="entry name" value="Rev_trsase/Diguanyl_cyclase"/>
</dbReference>
<dbReference type="InterPro" id="IPR029016">
    <property type="entry name" value="GAF-like_dom_sf"/>
</dbReference>
<name>A0A7V7NTQ4_9VIBR</name>
<dbReference type="GeneID" id="77341263"/>
<dbReference type="RefSeq" id="WP_137407749.1">
    <property type="nucleotide sequence ID" value="NZ_AP025465.1"/>
</dbReference>
<dbReference type="InterPro" id="IPR050469">
    <property type="entry name" value="Diguanylate_Cyclase"/>
</dbReference>
<comment type="cofactor">
    <cofactor evidence="1">
        <name>Mg(2+)</name>
        <dbReference type="ChEBI" id="CHEBI:18420"/>
    </cofactor>
</comment>
<evidence type="ECO:0000313" key="6">
    <source>
        <dbReference type="Proteomes" id="UP000423756"/>
    </source>
</evidence>
<dbReference type="GO" id="GO:0052621">
    <property type="term" value="F:diguanylate cyclase activity"/>
    <property type="evidence" value="ECO:0007669"/>
    <property type="project" value="UniProtKB-EC"/>
</dbReference>
<comment type="caution">
    <text evidence="5">The sequence shown here is derived from an EMBL/GenBank/DDBJ whole genome shotgun (WGS) entry which is preliminary data.</text>
</comment>
<dbReference type="GO" id="GO:0043709">
    <property type="term" value="P:cell adhesion involved in single-species biofilm formation"/>
    <property type="evidence" value="ECO:0007669"/>
    <property type="project" value="TreeGrafter"/>
</dbReference>
<dbReference type="CDD" id="cd01949">
    <property type="entry name" value="GGDEF"/>
    <property type="match status" value="1"/>
</dbReference>
<dbReference type="GO" id="GO:1902201">
    <property type="term" value="P:negative regulation of bacterial-type flagellum-dependent cell motility"/>
    <property type="evidence" value="ECO:0007669"/>
    <property type="project" value="TreeGrafter"/>
</dbReference>